<feature type="domain" description="WW" evidence="3">
    <location>
        <begin position="180"/>
        <end position="209"/>
    </location>
</feature>
<feature type="region of interest" description="Disordered" evidence="2">
    <location>
        <begin position="197"/>
        <end position="219"/>
    </location>
</feature>
<evidence type="ECO:0000313" key="4">
    <source>
        <dbReference type="EMBL" id="KJH43887.1"/>
    </source>
</evidence>
<protein>
    <recommendedName>
        <fullName evidence="3">WW domain-containing protein</fullName>
    </recommendedName>
</protein>
<dbReference type="OrthoDB" id="2020426at2759"/>
<reference evidence="5" key="2">
    <citation type="journal article" date="2016" name="Sci. Rep.">
        <title>Dictyocaulus viviparus genome, variome and transcriptome elucidate lungworm biology and support future intervention.</title>
        <authorList>
            <person name="McNulty S.N."/>
            <person name="Strube C."/>
            <person name="Rosa B.A."/>
            <person name="Martin J.C."/>
            <person name="Tyagi R."/>
            <person name="Choi Y.J."/>
            <person name="Wang Q."/>
            <person name="Hallsworth Pepin K."/>
            <person name="Zhang X."/>
            <person name="Ozersky P."/>
            <person name="Wilson R.K."/>
            <person name="Sternberg P.W."/>
            <person name="Gasser R.B."/>
            <person name="Mitreva M."/>
        </authorList>
    </citation>
    <scope>NUCLEOTIDE SEQUENCE [LARGE SCALE GENOMIC DNA]</scope>
    <source>
        <strain evidence="5">HannoverDv2000</strain>
    </source>
</reference>
<dbReference type="Proteomes" id="UP000053766">
    <property type="component" value="Unassembled WGS sequence"/>
</dbReference>
<dbReference type="EMBL" id="KN716518">
    <property type="protein sequence ID" value="KJH43887.1"/>
    <property type="molecule type" value="Genomic_DNA"/>
</dbReference>
<dbReference type="STRING" id="29172.A0A0D8XJE2"/>
<gene>
    <name evidence="4" type="ORF">DICVIV_10095</name>
</gene>
<evidence type="ECO:0000313" key="5">
    <source>
        <dbReference type="Proteomes" id="UP000053766"/>
    </source>
</evidence>
<dbReference type="InterPro" id="IPR001202">
    <property type="entry name" value="WW_dom"/>
</dbReference>
<dbReference type="GO" id="GO:0007165">
    <property type="term" value="P:signal transduction"/>
    <property type="evidence" value="ECO:0007669"/>
    <property type="project" value="TreeGrafter"/>
</dbReference>
<dbReference type="InterPro" id="IPR036020">
    <property type="entry name" value="WW_dom_sf"/>
</dbReference>
<keyword evidence="1" id="KW-0677">Repeat</keyword>
<proteinExistence type="predicted"/>
<evidence type="ECO:0000256" key="2">
    <source>
        <dbReference type="SAM" id="MobiDB-lite"/>
    </source>
</evidence>
<accession>A0A0D8XJE2</accession>
<dbReference type="CDD" id="cd00201">
    <property type="entry name" value="WW"/>
    <property type="match status" value="1"/>
</dbReference>
<dbReference type="SUPFAM" id="SSF51045">
    <property type="entry name" value="WW domain"/>
    <property type="match status" value="1"/>
</dbReference>
<dbReference type="Gene3D" id="2.20.70.10">
    <property type="match status" value="1"/>
</dbReference>
<evidence type="ECO:0000256" key="1">
    <source>
        <dbReference type="ARBA" id="ARBA00022737"/>
    </source>
</evidence>
<dbReference type="GO" id="GO:0005737">
    <property type="term" value="C:cytoplasm"/>
    <property type="evidence" value="ECO:0007669"/>
    <property type="project" value="TreeGrafter"/>
</dbReference>
<dbReference type="PROSITE" id="PS50020">
    <property type="entry name" value="WW_DOMAIN_2"/>
    <property type="match status" value="1"/>
</dbReference>
<name>A0A0D8XJE2_DICVI</name>
<organism evidence="4 5">
    <name type="scientific">Dictyocaulus viviparus</name>
    <name type="common">Bovine lungworm</name>
    <dbReference type="NCBI Taxonomy" id="29172"/>
    <lineage>
        <taxon>Eukaryota</taxon>
        <taxon>Metazoa</taxon>
        <taxon>Ecdysozoa</taxon>
        <taxon>Nematoda</taxon>
        <taxon>Chromadorea</taxon>
        <taxon>Rhabditida</taxon>
        <taxon>Rhabditina</taxon>
        <taxon>Rhabditomorpha</taxon>
        <taxon>Strongyloidea</taxon>
        <taxon>Metastrongylidae</taxon>
        <taxon>Dictyocaulus</taxon>
    </lineage>
</organism>
<keyword evidence="5" id="KW-1185">Reference proteome</keyword>
<dbReference type="AlphaFoldDB" id="A0A0D8XJE2"/>
<evidence type="ECO:0000259" key="3">
    <source>
        <dbReference type="PROSITE" id="PS50020"/>
    </source>
</evidence>
<dbReference type="PANTHER" id="PTHR10316:SF40">
    <property type="entry name" value="LD27118P"/>
    <property type="match status" value="1"/>
</dbReference>
<dbReference type="PANTHER" id="PTHR10316">
    <property type="entry name" value="MEMBRANE ASSOCIATED GUANYLATE KINASE-RELATED"/>
    <property type="match status" value="1"/>
</dbReference>
<sequence>MLALGQSAYECVLTVFTSVISNVFDLIYHITFRTQSVENYPRSTKINSIVKSIRSLSLESFGDANFKIIDTPIRSLFKDPRFDLPKCGNEPDMIFTRGLIVVVDKCDLLLSLVLGGPMMKMRSIACRWCLLSRVNHHLKSTWKLVLPPGRVVVLRGHLYGTPRPEECYEETTMVNYGNKGPLPPNWEIGYAENGDNHNSGTTTWEDPRDLPPGWEQVDDPEYELPSSEEGLVVVFFAWAYKLPLIFCVA</sequence>
<reference evidence="4 5" key="1">
    <citation type="submission" date="2013-11" db="EMBL/GenBank/DDBJ databases">
        <title>Draft genome of the bovine lungworm Dictyocaulus viviparus.</title>
        <authorList>
            <person name="Mitreva M."/>
        </authorList>
    </citation>
    <scope>NUCLEOTIDE SEQUENCE [LARGE SCALE GENOMIC DNA]</scope>
    <source>
        <strain evidence="4 5">HannoverDv2000</strain>
    </source>
</reference>
<dbReference type="SMART" id="SM00456">
    <property type="entry name" value="WW"/>
    <property type="match status" value="1"/>
</dbReference>